<dbReference type="InterPro" id="IPR048395">
    <property type="entry name" value="Glyco_hydro_31_C"/>
</dbReference>
<dbReference type="Pfam" id="PF13802">
    <property type="entry name" value="Gal_mutarotas_2"/>
    <property type="match status" value="1"/>
</dbReference>
<evidence type="ECO:0000256" key="2">
    <source>
        <dbReference type="ARBA" id="ARBA00004833"/>
    </source>
</evidence>
<name>A0A8K0GJ91_IGNLU</name>
<evidence type="ECO:0000256" key="6">
    <source>
        <dbReference type="ARBA" id="ARBA00022824"/>
    </source>
</evidence>
<keyword evidence="8 10" id="KW-0326">Glycosidase</keyword>
<feature type="domain" description="Glycoside hydrolase family 31 N-terminal" evidence="12">
    <location>
        <begin position="9"/>
        <end position="189"/>
    </location>
</feature>
<keyword evidence="6" id="KW-0256">Endoplasmic reticulum</keyword>
<dbReference type="SUPFAM" id="SSF51445">
    <property type="entry name" value="(Trans)glycosidases"/>
    <property type="match status" value="1"/>
</dbReference>
<dbReference type="Gene3D" id="2.60.40.1760">
    <property type="entry name" value="glycosyl hydrolase (family 31)"/>
    <property type="match status" value="1"/>
</dbReference>
<dbReference type="OrthoDB" id="3237269at2759"/>
<comment type="subcellular location">
    <subcellularLocation>
        <location evidence="1">Endoplasmic reticulum</location>
    </subcellularLocation>
</comment>
<dbReference type="GO" id="GO:0090599">
    <property type="term" value="F:alpha-glucosidase activity"/>
    <property type="evidence" value="ECO:0007669"/>
    <property type="project" value="TreeGrafter"/>
</dbReference>
<dbReference type="Gene3D" id="2.60.40.1180">
    <property type="entry name" value="Golgi alpha-mannosidase II"/>
    <property type="match status" value="2"/>
</dbReference>
<comment type="pathway">
    <text evidence="2">Glycan metabolism; N-glycan metabolism.</text>
</comment>
<accession>A0A8K0GJ91</accession>
<evidence type="ECO:0000259" key="12">
    <source>
        <dbReference type="Pfam" id="PF13802"/>
    </source>
</evidence>
<evidence type="ECO:0000256" key="9">
    <source>
        <dbReference type="ARBA" id="ARBA00042895"/>
    </source>
</evidence>
<keyword evidence="7" id="KW-0325">Glycoprotein</keyword>
<dbReference type="PANTHER" id="PTHR22762">
    <property type="entry name" value="ALPHA-GLUCOSIDASE"/>
    <property type="match status" value="1"/>
</dbReference>
<feature type="domain" description="Glycosyl hydrolase family 31 C-terminal" evidence="13">
    <location>
        <begin position="568"/>
        <end position="658"/>
    </location>
</feature>
<dbReference type="InterPro" id="IPR000322">
    <property type="entry name" value="Glyco_hydro_31_TIM"/>
</dbReference>
<dbReference type="GO" id="GO:0005975">
    <property type="term" value="P:carbohydrate metabolic process"/>
    <property type="evidence" value="ECO:0007669"/>
    <property type="project" value="InterPro"/>
</dbReference>
<keyword evidence="4" id="KW-0732">Signal</keyword>
<dbReference type="EMBL" id="VTPC01002528">
    <property type="protein sequence ID" value="KAF2899908.1"/>
    <property type="molecule type" value="Genomic_DNA"/>
</dbReference>
<evidence type="ECO:0000256" key="8">
    <source>
        <dbReference type="ARBA" id="ARBA00023295"/>
    </source>
</evidence>
<dbReference type="SUPFAM" id="SSF51011">
    <property type="entry name" value="Glycosyl hydrolase domain"/>
    <property type="match status" value="1"/>
</dbReference>
<sequence length="820" mass="94447">MKNKSVLKFQLTVVEDSIFHFLIDEPSSSRYRATETLVRNFLPLTIEANKTDNDVITVTHKQNKALIYRLPFKVEFYNDDYLVSVANSRYKLIFETQKQVLFQTSVVALDVWFPNVKHAYGIPLHADHLTLQNTRSEGNEPYRLYNLDYGNYQVNSTEALHGSIPVLYAHGTRQSSGVFWLNPSQTWVDISTGLNEVNAYFMSEYGALEMFILMGSTLPQTVMQYAKLTGVAPLPPCFAFGYHQSRYSQSQYDVVHASGEFALSDLPLDVVWLDVDYTDGRRYFTWDPRRFPGPHMLVQELEKNFQRIVAIINPHFKSDASYTIDVEAKTKGYYVKTRNGKDYLAESLAGMSSWLDFSNPAARNFYANKYINFSAIGPSRIHICNDMNEPVVFNNFDRLENTLLPDLIHYNGITHGEIHNMYGFYQTMGTRDGMVKSSWNSRPFILTRSHFAGSQRYAAVWTGDNCASWKQLRISLPMCLTEALAGVSFCGADIGGFEGIPDDELYVRWYQAGAWLPFYRGRFAFYAPPREPYLYGKLVKDIIRMALRQRYAHIPLWYGLFREHELTGEPVIRPITYHYPREKEALSMDDEILVGPNVLVAPVLKAKAFNRVVYFPGGESQVWYSINNNYRKYYGVGYQSVSVNLDSIPVFYKGGSIIPRKDRERNSIDLLCSDNYTLYISPDIYGQANGSLYDDSCDGFFYHSNVYLYTEFTFSETTLTSKLDKMGRYSDSVFLERLIILNPPKNVINAQYTSDDTNEVFENIKYHDYENVLEITFGVYSNINLQNEFTIDLKTSNAVSLQLSRWFAVVTLINFMFRKM</sequence>
<evidence type="ECO:0000256" key="1">
    <source>
        <dbReference type="ARBA" id="ARBA00004240"/>
    </source>
</evidence>
<dbReference type="AlphaFoldDB" id="A0A8K0GJ91"/>
<dbReference type="InterPro" id="IPR025887">
    <property type="entry name" value="Glyco_hydro_31_N_dom"/>
</dbReference>
<evidence type="ECO:0000256" key="5">
    <source>
        <dbReference type="ARBA" id="ARBA00022801"/>
    </source>
</evidence>
<dbReference type="Gene3D" id="3.20.20.80">
    <property type="entry name" value="Glycosidases"/>
    <property type="match status" value="2"/>
</dbReference>
<dbReference type="GO" id="GO:0030246">
    <property type="term" value="F:carbohydrate binding"/>
    <property type="evidence" value="ECO:0007669"/>
    <property type="project" value="InterPro"/>
</dbReference>
<evidence type="ECO:0000256" key="7">
    <source>
        <dbReference type="ARBA" id="ARBA00023180"/>
    </source>
</evidence>
<dbReference type="Pfam" id="PF21365">
    <property type="entry name" value="Glyco_hydro_31_3rd"/>
    <property type="match status" value="1"/>
</dbReference>
<dbReference type="CDD" id="cd14752">
    <property type="entry name" value="GH31_N"/>
    <property type="match status" value="1"/>
</dbReference>
<evidence type="ECO:0000259" key="13">
    <source>
        <dbReference type="Pfam" id="PF21365"/>
    </source>
</evidence>
<dbReference type="GO" id="GO:0005783">
    <property type="term" value="C:endoplasmic reticulum"/>
    <property type="evidence" value="ECO:0007669"/>
    <property type="project" value="UniProtKB-SubCell"/>
</dbReference>
<dbReference type="PANTHER" id="PTHR22762:SF54">
    <property type="entry name" value="BCDNA.GH04962"/>
    <property type="match status" value="1"/>
</dbReference>
<dbReference type="GO" id="GO:0006491">
    <property type="term" value="P:N-glycan processing"/>
    <property type="evidence" value="ECO:0007669"/>
    <property type="project" value="TreeGrafter"/>
</dbReference>
<evidence type="ECO:0000313" key="15">
    <source>
        <dbReference type="Proteomes" id="UP000801492"/>
    </source>
</evidence>
<evidence type="ECO:0000259" key="11">
    <source>
        <dbReference type="Pfam" id="PF01055"/>
    </source>
</evidence>
<dbReference type="InterPro" id="IPR011013">
    <property type="entry name" value="Gal_mutarotase_sf_dom"/>
</dbReference>
<reference evidence="14" key="1">
    <citation type="submission" date="2019-08" db="EMBL/GenBank/DDBJ databases">
        <title>The genome of the North American firefly Photinus pyralis.</title>
        <authorList>
            <consortium name="Photinus pyralis genome working group"/>
            <person name="Fallon T.R."/>
            <person name="Sander Lower S.E."/>
            <person name="Weng J.-K."/>
        </authorList>
    </citation>
    <scope>NUCLEOTIDE SEQUENCE</scope>
    <source>
        <strain evidence="14">TRF0915ILg1</strain>
        <tissue evidence="14">Whole body</tissue>
    </source>
</reference>
<dbReference type="Proteomes" id="UP000801492">
    <property type="component" value="Unassembled WGS sequence"/>
</dbReference>
<protein>
    <recommendedName>
        <fullName evidence="9">Glucosidase II subunit alpha</fullName>
    </recommendedName>
</protein>
<feature type="domain" description="Glycoside hydrolase family 31 TIM barrel" evidence="11">
    <location>
        <begin position="233"/>
        <end position="559"/>
    </location>
</feature>
<evidence type="ECO:0000256" key="10">
    <source>
        <dbReference type="RuleBase" id="RU361185"/>
    </source>
</evidence>
<evidence type="ECO:0000256" key="4">
    <source>
        <dbReference type="ARBA" id="ARBA00022729"/>
    </source>
</evidence>
<comment type="similarity">
    <text evidence="3 10">Belongs to the glycosyl hydrolase 31 family.</text>
</comment>
<dbReference type="InterPro" id="IPR017853">
    <property type="entry name" value="GH"/>
</dbReference>
<dbReference type="Pfam" id="PF01055">
    <property type="entry name" value="Glyco_hydro_31_2nd"/>
    <property type="match status" value="1"/>
</dbReference>
<dbReference type="CDD" id="cd06603">
    <property type="entry name" value="GH31_GANC_GANAB_alpha"/>
    <property type="match status" value="1"/>
</dbReference>
<keyword evidence="15" id="KW-1185">Reference proteome</keyword>
<evidence type="ECO:0000313" key="14">
    <source>
        <dbReference type="EMBL" id="KAF2899908.1"/>
    </source>
</evidence>
<comment type="caution">
    <text evidence="14">The sequence shown here is derived from an EMBL/GenBank/DDBJ whole genome shotgun (WGS) entry which is preliminary data.</text>
</comment>
<keyword evidence="5 10" id="KW-0378">Hydrolase</keyword>
<dbReference type="SUPFAM" id="SSF74650">
    <property type="entry name" value="Galactose mutarotase-like"/>
    <property type="match status" value="1"/>
</dbReference>
<evidence type="ECO:0000256" key="3">
    <source>
        <dbReference type="ARBA" id="ARBA00007806"/>
    </source>
</evidence>
<gene>
    <name evidence="14" type="ORF">ILUMI_06272</name>
</gene>
<dbReference type="InterPro" id="IPR013780">
    <property type="entry name" value="Glyco_hydro_b"/>
</dbReference>
<proteinExistence type="inferred from homology"/>
<organism evidence="14 15">
    <name type="scientific">Ignelater luminosus</name>
    <name type="common">Cucubano</name>
    <name type="synonym">Pyrophorus luminosus</name>
    <dbReference type="NCBI Taxonomy" id="2038154"/>
    <lineage>
        <taxon>Eukaryota</taxon>
        <taxon>Metazoa</taxon>
        <taxon>Ecdysozoa</taxon>
        <taxon>Arthropoda</taxon>
        <taxon>Hexapoda</taxon>
        <taxon>Insecta</taxon>
        <taxon>Pterygota</taxon>
        <taxon>Neoptera</taxon>
        <taxon>Endopterygota</taxon>
        <taxon>Coleoptera</taxon>
        <taxon>Polyphaga</taxon>
        <taxon>Elateriformia</taxon>
        <taxon>Elateroidea</taxon>
        <taxon>Elateridae</taxon>
        <taxon>Agrypninae</taxon>
        <taxon>Pyrophorini</taxon>
        <taxon>Ignelater</taxon>
    </lineage>
</organism>